<keyword evidence="2" id="KW-1185">Reference proteome</keyword>
<proteinExistence type="predicted"/>
<sequence>MGAQLPASSEEARNLGKHAALREKGNYGAPIHELLITVFLVNRRFINPRTFVPQGTATTGRFKPLLDQEKRNRSRDQLPAWKIRNSGTPMRYALLPKGCDSNSGTEVRYLDARGCFFHGTEPIRHLSSVIGGNSTSNTEIENSSSAILKIVKRSPRIHPPRPAERASPVPSTCRVVRQHKNRRSCGGRLFCIFTISPSISL</sequence>
<protein>
    <submittedName>
        <fullName evidence="1">Uncharacterized protein</fullName>
    </submittedName>
</protein>
<evidence type="ECO:0000313" key="2">
    <source>
        <dbReference type="Proteomes" id="UP000007523"/>
    </source>
</evidence>
<dbReference type="Proteomes" id="UP000007523">
    <property type="component" value="Chromosome"/>
</dbReference>
<gene>
    <name evidence="1" type="ORF">PM3016_1836</name>
</gene>
<dbReference type="KEGG" id="pmq:PM3016_1836"/>
<dbReference type="AlphaFoldDB" id="H6NH66"/>
<dbReference type="HOGENOM" id="CLU_1359276_0_0_9"/>
<reference evidence="1 2" key="1">
    <citation type="journal article" date="2012" name="J. Bacteriol.">
        <title>Complete Genome Sequence of Paenibacillus mucilaginosus 3016, a Bacterium Functional as Microbial Fertilizer.</title>
        <authorList>
            <person name="Ma M."/>
            <person name="Wang Z."/>
            <person name="Li L."/>
            <person name="Jiang X."/>
            <person name="Guan D."/>
            <person name="Cao F."/>
            <person name="Chen H."/>
            <person name="Wang X."/>
            <person name="Shen D."/>
            <person name="Du B."/>
            <person name="Li J."/>
        </authorList>
    </citation>
    <scope>NUCLEOTIDE SEQUENCE [LARGE SCALE GENOMIC DNA]</scope>
    <source>
        <strain evidence="1 2">3016</strain>
    </source>
</reference>
<dbReference type="EMBL" id="CP003235">
    <property type="protein sequence ID" value="AFC28744.1"/>
    <property type="molecule type" value="Genomic_DNA"/>
</dbReference>
<organism evidence="1 2">
    <name type="scientific">Paenibacillus mucilaginosus 3016</name>
    <dbReference type="NCBI Taxonomy" id="1116391"/>
    <lineage>
        <taxon>Bacteria</taxon>
        <taxon>Bacillati</taxon>
        <taxon>Bacillota</taxon>
        <taxon>Bacilli</taxon>
        <taxon>Bacillales</taxon>
        <taxon>Paenibacillaceae</taxon>
        <taxon>Paenibacillus</taxon>
    </lineage>
</organism>
<name>H6NH66_9BACL</name>
<accession>H6NH66</accession>
<evidence type="ECO:0000313" key="1">
    <source>
        <dbReference type="EMBL" id="AFC28744.1"/>
    </source>
</evidence>